<keyword evidence="7" id="KW-1185">Reference proteome</keyword>
<dbReference type="InterPro" id="IPR009100">
    <property type="entry name" value="AcylCoA_DH/oxidase_NM_dom_sf"/>
</dbReference>
<dbReference type="EMBL" id="CP103300">
    <property type="protein sequence ID" value="UYM17607.1"/>
    <property type="molecule type" value="Genomic_DNA"/>
</dbReference>
<evidence type="ECO:0000256" key="2">
    <source>
        <dbReference type="ARBA" id="ARBA00009347"/>
    </source>
</evidence>
<comment type="similarity">
    <text evidence="2">Belongs to the acyl-CoA dehydrogenase family.</text>
</comment>
<protein>
    <submittedName>
        <fullName evidence="6">Acyl-CoA/acyl-ACP dehydrogenase</fullName>
    </submittedName>
</protein>
<dbReference type="PANTHER" id="PTHR43884">
    <property type="entry name" value="ACYL-COA DEHYDROGENASE"/>
    <property type="match status" value="1"/>
</dbReference>
<comment type="cofactor">
    <cofactor evidence="1">
        <name>FAD</name>
        <dbReference type="ChEBI" id="CHEBI:57692"/>
    </cofactor>
</comment>
<accession>A0ABY6GXU9</accession>
<feature type="domain" description="Acyl-CoA dehydrogenase/oxidase C-terminal" evidence="5">
    <location>
        <begin position="237"/>
        <end position="385"/>
    </location>
</feature>
<dbReference type="SUPFAM" id="SSF56645">
    <property type="entry name" value="Acyl-CoA dehydrogenase NM domain-like"/>
    <property type="match status" value="1"/>
</dbReference>
<keyword evidence="3" id="KW-0285">Flavoprotein</keyword>
<gene>
    <name evidence="6" type="ORF">NX720_06795</name>
</gene>
<dbReference type="RefSeq" id="WP_262600252.1">
    <property type="nucleotide sequence ID" value="NZ_CP103300.1"/>
</dbReference>
<evidence type="ECO:0000256" key="1">
    <source>
        <dbReference type="ARBA" id="ARBA00001974"/>
    </source>
</evidence>
<dbReference type="Gene3D" id="1.10.540.10">
    <property type="entry name" value="Acyl-CoA dehydrogenase/oxidase, N-terminal domain"/>
    <property type="match status" value="1"/>
</dbReference>
<reference evidence="6" key="1">
    <citation type="submission" date="2022-10" db="EMBL/GenBank/DDBJ databases">
        <title>Completed Genome Sequence of two octocoral isolated bacterium, Endozoicomonas euniceicola EF212T and Endozoicomonas gorgoniicola PS125T.</title>
        <authorList>
            <person name="Chiou Y.-J."/>
            <person name="Chen Y.-H."/>
        </authorList>
    </citation>
    <scope>NUCLEOTIDE SEQUENCE</scope>
    <source>
        <strain evidence="6">EF212</strain>
    </source>
</reference>
<dbReference type="SUPFAM" id="SSF47203">
    <property type="entry name" value="Acyl-CoA dehydrogenase C-terminal domain-like"/>
    <property type="match status" value="1"/>
</dbReference>
<proteinExistence type="inferred from homology"/>
<evidence type="ECO:0000313" key="6">
    <source>
        <dbReference type="EMBL" id="UYM17607.1"/>
    </source>
</evidence>
<sequence>MILFNPKKHNIEYKDPKTRELMQKVIDFMEEKGLKSIKKDWHDKTWNYEFVEFMKENQVLATLMTPSGYGADDSRWDTYRNTQFAEISAFYGITYWYTFQVSMLGLGPVWLGSNEQIKHKTAELLQNGDVFAFGLSEKEHGADIYSSDMMLKPAGEGQYLADGDKYYIGNGNEAALVSTFGKMSDTGDYVFFGVDSKHPKYECVKNTVNEQNYVAEYVLNDYPITDADIMEKGPKAWDNMLNTINVCKFNLGFGAIGLCEHAFFEAIDHAATRNVYSQYVTDFPHVKRLFTDAYARLCAMKLFAQRATDYMRSASENDRRYLLFNPMVKMKVTSQGEDVINHLWDVIAAKGFEKEPFFEIAAHEIRMLPKLEGTVHVNMALVIKFMKNYFFNPGEFPEVPVRDDSANDDFLFNQGPTKGLSKIQFHDYNIAYNSVNLPNVEVFKEQINAFKAFLIKATPDEHQSKDIEYLLALGECFTLVAYGQLILESKKLRGIDDEVIEEIFDVLVRDFSKYAVDIMTKPSSSDTQKEHARAMIKTPIPNAERFEKVWQEQIYSLKGQYKMED</sequence>
<dbReference type="InterPro" id="IPR036250">
    <property type="entry name" value="AcylCo_DH-like_C"/>
</dbReference>
<evidence type="ECO:0000256" key="3">
    <source>
        <dbReference type="ARBA" id="ARBA00022630"/>
    </source>
</evidence>
<keyword evidence="4" id="KW-0274">FAD</keyword>
<evidence type="ECO:0000313" key="7">
    <source>
        <dbReference type="Proteomes" id="UP001163255"/>
    </source>
</evidence>
<dbReference type="Gene3D" id="2.40.110.10">
    <property type="entry name" value="Butyryl-CoA Dehydrogenase, subunit A, domain 2"/>
    <property type="match status" value="1"/>
</dbReference>
<evidence type="ECO:0000259" key="5">
    <source>
        <dbReference type="Pfam" id="PF00441"/>
    </source>
</evidence>
<dbReference type="Proteomes" id="UP001163255">
    <property type="component" value="Chromosome"/>
</dbReference>
<evidence type="ECO:0000256" key="4">
    <source>
        <dbReference type="ARBA" id="ARBA00022827"/>
    </source>
</evidence>
<dbReference type="InterPro" id="IPR046373">
    <property type="entry name" value="Acyl-CoA_Oxase/DH_mid-dom_sf"/>
</dbReference>
<dbReference type="InterPro" id="IPR037069">
    <property type="entry name" value="AcylCoA_DH/ox_N_sf"/>
</dbReference>
<dbReference type="Pfam" id="PF00441">
    <property type="entry name" value="Acyl-CoA_dh_1"/>
    <property type="match status" value="1"/>
</dbReference>
<dbReference type="PANTHER" id="PTHR43884:SF19">
    <property type="entry name" value="ACYL-COA DEHYDROGENASE FADE4-RELATED"/>
    <property type="match status" value="1"/>
</dbReference>
<name>A0ABY6GXU9_9GAMM</name>
<dbReference type="Gene3D" id="1.20.140.10">
    <property type="entry name" value="Butyryl-CoA Dehydrogenase, subunit A, domain 3"/>
    <property type="match status" value="1"/>
</dbReference>
<dbReference type="InterPro" id="IPR009075">
    <property type="entry name" value="AcylCo_DH/oxidase_C"/>
</dbReference>
<organism evidence="6 7">
    <name type="scientific">Endozoicomonas euniceicola</name>
    <dbReference type="NCBI Taxonomy" id="1234143"/>
    <lineage>
        <taxon>Bacteria</taxon>
        <taxon>Pseudomonadati</taxon>
        <taxon>Pseudomonadota</taxon>
        <taxon>Gammaproteobacteria</taxon>
        <taxon>Oceanospirillales</taxon>
        <taxon>Endozoicomonadaceae</taxon>
        <taxon>Endozoicomonas</taxon>
    </lineage>
</organism>